<feature type="transmembrane region" description="Helical" evidence="10">
    <location>
        <begin position="247"/>
        <end position="269"/>
    </location>
</feature>
<feature type="transmembrane region" description="Helical" evidence="10">
    <location>
        <begin position="151"/>
        <end position="174"/>
    </location>
</feature>
<feature type="domain" description="Cation/H+ exchanger transmembrane" evidence="11">
    <location>
        <begin position="107"/>
        <end position="480"/>
    </location>
</feature>
<accession>A0AAE0AJW9</accession>
<gene>
    <name evidence="14" type="ORF">Dsin_013316</name>
</gene>
<feature type="transmembrane region" description="Helical" evidence="10">
    <location>
        <begin position="118"/>
        <end position="139"/>
    </location>
</feature>
<evidence type="ECO:0000256" key="6">
    <source>
        <dbReference type="ARBA" id="ARBA00022989"/>
    </source>
</evidence>
<keyword evidence="8 10" id="KW-0472">Membrane</keyword>
<keyword evidence="4 10" id="KW-0812">Transmembrane</keyword>
<reference evidence="14" key="1">
    <citation type="journal article" date="2023" name="Plant J.">
        <title>Genome sequences and population genomics provide insights into the demographic history, inbreeding, and mutation load of two 'living fossil' tree species of Dipteronia.</title>
        <authorList>
            <person name="Feng Y."/>
            <person name="Comes H.P."/>
            <person name="Chen J."/>
            <person name="Zhu S."/>
            <person name="Lu R."/>
            <person name="Zhang X."/>
            <person name="Li P."/>
            <person name="Qiu J."/>
            <person name="Olsen K.M."/>
            <person name="Qiu Y."/>
        </authorList>
    </citation>
    <scope>NUCLEOTIDE SEQUENCE</scope>
    <source>
        <strain evidence="14">NBL</strain>
    </source>
</reference>
<keyword evidence="7" id="KW-0406">Ion transport</keyword>
<evidence type="ECO:0000256" key="9">
    <source>
        <dbReference type="ARBA" id="ARBA00038341"/>
    </source>
</evidence>
<dbReference type="PANTHER" id="PTHR32468:SF17">
    <property type="entry name" value="CATION_H(+) ANTIPORTER 4"/>
    <property type="match status" value="1"/>
</dbReference>
<dbReference type="GO" id="GO:0012505">
    <property type="term" value="C:endomembrane system"/>
    <property type="evidence" value="ECO:0007669"/>
    <property type="project" value="TreeGrafter"/>
</dbReference>
<feature type="transmembrane region" description="Helical" evidence="10">
    <location>
        <begin position="319"/>
        <end position="337"/>
    </location>
</feature>
<dbReference type="InterPro" id="IPR038770">
    <property type="entry name" value="Na+/solute_symporter_sf"/>
</dbReference>
<feature type="transmembrane region" description="Helical" evidence="10">
    <location>
        <begin position="281"/>
        <end position="298"/>
    </location>
</feature>
<feature type="transmembrane region" description="Helical" evidence="10">
    <location>
        <begin position="429"/>
        <end position="449"/>
    </location>
</feature>
<dbReference type="Pfam" id="PF00999">
    <property type="entry name" value="Na_H_Exchanger"/>
    <property type="match status" value="1"/>
</dbReference>
<dbReference type="InterPro" id="IPR057290">
    <property type="entry name" value="CHX17_C"/>
</dbReference>
<dbReference type="GO" id="GO:0015297">
    <property type="term" value="F:antiporter activity"/>
    <property type="evidence" value="ECO:0007669"/>
    <property type="project" value="InterPro"/>
</dbReference>
<protein>
    <recommendedName>
        <fullName evidence="16">Cation/H+ exchanger domain-containing protein</fullName>
    </recommendedName>
</protein>
<dbReference type="EMBL" id="JANJYJ010000004">
    <property type="protein sequence ID" value="KAK3219346.1"/>
    <property type="molecule type" value="Genomic_DNA"/>
</dbReference>
<dbReference type="AlphaFoldDB" id="A0AAE0AJW9"/>
<feature type="transmembrane region" description="Helical" evidence="10">
    <location>
        <begin position="461"/>
        <end position="479"/>
    </location>
</feature>
<feature type="domain" description="Cation/H(+) antiporter central" evidence="12">
    <location>
        <begin position="540"/>
        <end position="664"/>
    </location>
</feature>
<keyword evidence="5" id="KW-0630">Potassium</keyword>
<comment type="caution">
    <text evidence="14">The sequence shown here is derived from an EMBL/GenBank/DDBJ whole genome shotgun (WGS) entry which is preliminary data.</text>
</comment>
<evidence type="ECO:0000259" key="12">
    <source>
        <dbReference type="Pfam" id="PF23256"/>
    </source>
</evidence>
<evidence type="ECO:0000313" key="14">
    <source>
        <dbReference type="EMBL" id="KAK3219346.1"/>
    </source>
</evidence>
<dbReference type="Gene3D" id="1.20.1530.20">
    <property type="match status" value="1"/>
</dbReference>
<dbReference type="GO" id="GO:0006885">
    <property type="term" value="P:regulation of pH"/>
    <property type="evidence" value="ECO:0007669"/>
    <property type="project" value="TreeGrafter"/>
</dbReference>
<comment type="similarity">
    <text evidence="9">Belongs to the monovalent cation:proton antiporter 2 (CPA2) transporter (TC 2.A.37) family. CHX (TC 2.A.37.4) subfamily.</text>
</comment>
<evidence type="ECO:0000256" key="2">
    <source>
        <dbReference type="ARBA" id="ARBA00022448"/>
    </source>
</evidence>
<evidence type="ECO:0008006" key="16">
    <source>
        <dbReference type="Google" id="ProtNLM"/>
    </source>
</evidence>
<evidence type="ECO:0000256" key="8">
    <source>
        <dbReference type="ARBA" id="ARBA00023136"/>
    </source>
</evidence>
<dbReference type="InterPro" id="IPR006153">
    <property type="entry name" value="Cation/H_exchanger_TM"/>
</dbReference>
<evidence type="ECO:0000256" key="10">
    <source>
        <dbReference type="SAM" id="Phobius"/>
    </source>
</evidence>
<sequence length="831" mass="92550">MKMSIGVLCGEIYGSEQTEQKHDISNCLRNSVLKKEERDQREPVKIMSTNTGYYETRVCFPLPPKTQSSGLERDIFRSKTDAVTANYSWYDFSLPRLELHVALIFSVTQIFHFSLKRFGVPLFTSQLIAGLIFSEAILGEEISTKLMTEDSIQVLGTIGTFGFAFFLFLIGVKTDPSMLTRASKRASFVGVLSVLAPFLCILPIIPLSQISEVDTLFILPCYALTAFPVITVLLSDMKILNSELGRICQSSALSGDILSMFLIVASGMLKYGLSIDKVNSLIFIGSAIAFFAIILLVLRPALSMVVRYTPEGKPVSQTFVYLIIIAFLACVSLNRWHRVFSLLAPYGLGLAVPHGPPLGSHLVDRFDSMIQNLFVPLFVTGCAMRVKSINIFKDSLIAVNSAIAIVALLVKFLVCFLPQLYSKMPMKDALALALIMCSKGIVELAAFAFLIDLKLIDQNVYGFMFFVIIFTASFVPLVVKRLYDPSRKYAGYNKRNLMDLRPNSELPIVAVIHVPDNVGSIINLLEVSCPTKDNPMTVDVLHLIKLSGQAAPIFISHQKKKTFSGNSYSQNLIISFNKFQGNNWGAVSVNVYTAVSPPSLMHDDICTLALDKLASLVILPFHRRWYMDGSIESDSNHIRTLNARALEKAPCSIGIFVDRGNMRPSSPDHHHHDHDHHQLPSYNVALVFLGGNDDREALTLAKRMAQDTRISLTVLHLTANYNNQNSVDERWDDIRDSEVLRDVKTNGYINYMHKEVADGHETAMIIRSIVNDFNLIIVGRRDKLESQQTSGLIEWSEFPELGVLGDLFASVDYSGRCSVLVVQQQETVVGM</sequence>
<evidence type="ECO:0000259" key="13">
    <source>
        <dbReference type="Pfam" id="PF23259"/>
    </source>
</evidence>
<keyword evidence="2" id="KW-0813">Transport</keyword>
<evidence type="ECO:0000313" key="15">
    <source>
        <dbReference type="Proteomes" id="UP001281410"/>
    </source>
</evidence>
<feature type="transmembrane region" description="Helical" evidence="10">
    <location>
        <begin position="217"/>
        <end position="235"/>
    </location>
</feature>
<dbReference type="Proteomes" id="UP001281410">
    <property type="component" value="Unassembled WGS sequence"/>
</dbReference>
<keyword evidence="6 10" id="KW-1133">Transmembrane helix</keyword>
<dbReference type="PANTHER" id="PTHR32468">
    <property type="entry name" value="CATION/H + ANTIPORTER"/>
    <property type="match status" value="1"/>
</dbReference>
<dbReference type="Pfam" id="PF23259">
    <property type="entry name" value="CHX17_C"/>
    <property type="match status" value="1"/>
</dbReference>
<dbReference type="GO" id="GO:1902600">
    <property type="term" value="P:proton transmembrane transport"/>
    <property type="evidence" value="ECO:0007669"/>
    <property type="project" value="InterPro"/>
</dbReference>
<dbReference type="GO" id="GO:0016020">
    <property type="term" value="C:membrane"/>
    <property type="evidence" value="ECO:0007669"/>
    <property type="project" value="UniProtKB-SubCell"/>
</dbReference>
<organism evidence="14 15">
    <name type="scientific">Dipteronia sinensis</name>
    <dbReference type="NCBI Taxonomy" id="43782"/>
    <lineage>
        <taxon>Eukaryota</taxon>
        <taxon>Viridiplantae</taxon>
        <taxon>Streptophyta</taxon>
        <taxon>Embryophyta</taxon>
        <taxon>Tracheophyta</taxon>
        <taxon>Spermatophyta</taxon>
        <taxon>Magnoliopsida</taxon>
        <taxon>eudicotyledons</taxon>
        <taxon>Gunneridae</taxon>
        <taxon>Pentapetalae</taxon>
        <taxon>rosids</taxon>
        <taxon>malvids</taxon>
        <taxon>Sapindales</taxon>
        <taxon>Sapindaceae</taxon>
        <taxon>Hippocastanoideae</taxon>
        <taxon>Acereae</taxon>
        <taxon>Dipteronia</taxon>
    </lineage>
</organism>
<evidence type="ECO:0000259" key="11">
    <source>
        <dbReference type="Pfam" id="PF00999"/>
    </source>
</evidence>
<feature type="transmembrane region" description="Helical" evidence="10">
    <location>
        <begin position="396"/>
        <end position="417"/>
    </location>
</feature>
<feature type="domain" description="Cation/H(+) antiporter C-terminal" evidence="13">
    <location>
        <begin position="682"/>
        <end position="825"/>
    </location>
</feature>
<dbReference type="GO" id="GO:0006813">
    <property type="term" value="P:potassium ion transport"/>
    <property type="evidence" value="ECO:0007669"/>
    <property type="project" value="UniProtKB-KW"/>
</dbReference>
<proteinExistence type="inferred from homology"/>
<dbReference type="Pfam" id="PF23256">
    <property type="entry name" value="CHX17_2nd"/>
    <property type="match status" value="1"/>
</dbReference>
<evidence type="ECO:0000256" key="5">
    <source>
        <dbReference type="ARBA" id="ARBA00022958"/>
    </source>
</evidence>
<feature type="transmembrane region" description="Helical" evidence="10">
    <location>
        <begin position="186"/>
        <end position="205"/>
    </location>
</feature>
<name>A0AAE0AJW9_9ROSI</name>
<keyword evidence="15" id="KW-1185">Reference proteome</keyword>
<evidence type="ECO:0000256" key="1">
    <source>
        <dbReference type="ARBA" id="ARBA00004141"/>
    </source>
</evidence>
<dbReference type="InterPro" id="IPR050794">
    <property type="entry name" value="CPA2_transporter"/>
</dbReference>
<evidence type="ECO:0000256" key="4">
    <source>
        <dbReference type="ARBA" id="ARBA00022692"/>
    </source>
</evidence>
<dbReference type="InterPro" id="IPR057291">
    <property type="entry name" value="CHX17_2nd"/>
</dbReference>
<keyword evidence="3" id="KW-0633">Potassium transport</keyword>
<evidence type="ECO:0000256" key="7">
    <source>
        <dbReference type="ARBA" id="ARBA00023065"/>
    </source>
</evidence>
<comment type="subcellular location">
    <subcellularLocation>
        <location evidence="1">Membrane</location>
        <topology evidence="1">Multi-pass membrane protein</topology>
    </subcellularLocation>
</comment>
<evidence type="ECO:0000256" key="3">
    <source>
        <dbReference type="ARBA" id="ARBA00022538"/>
    </source>
</evidence>